<dbReference type="HOGENOM" id="CLU_056748_1_0_1"/>
<name>A0A061HIE7_BLUGR</name>
<protein>
    <submittedName>
        <fullName evidence="2">BgtAc-31168</fullName>
    </submittedName>
</protein>
<accession>A0A061HIE7</accession>
<dbReference type="EMBL" id="KE375012">
    <property type="protein sequence ID" value="EPQ65965.1"/>
    <property type="molecule type" value="Genomic_DNA"/>
</dbReference>
<evidence type="ECO:0000313" key="2">
    <source>
        <dbReference type="EMBL" id="SUZ09073.1"/>
    </source>
</evidence>
<reference evidence="2" key="3">
    <citation type="submission" date="2018-07" db="EMBL/GenBank/DDBJ databases">
        <authorList>
            <person name="Quirk P.G."/>
            <person name="Krulwich T.A."/>
        </authorList>
    </citation>
    <scope>NUCLEOTIDE SEQUENCE</scope>
    <source>
        <strain evidence="2">96224</strain>
    </source>
</reference>
<gene>
    <name evidence="1" type="ORF">BGT96224_Ac31168</name>
    <name evidence="2" type="ORF">BGT96224V2_LOCUS2267</name>
</gene>
<dbReference type="Proteomes" id="UP000053110">
    <property type="component" value="Unassembled WGS sequence"/>
</dbReference>
<dbReference type="OrthoDB" id="10313058at2759"/>
<reference evidence="1" key="2">
    <citation type="submission" date="2013-01" db="EMBL/GenBank/DDBJ databases">
        <title>The wheat powdery mildew genome reveals unique evolution of an obligate biotroph.</title>
        <authorList>
            <person name="Oberhaensli S."/>
            <person name="Wicker T."/>
            <person name="Keller B."/>
        </authorList>
    </citation>
    <scope>NUCLEOTIDE SEQUENCE</scope>
    <source>
        <strain evidence="1">96224</strain>
    </source>
</reference>
<feature type="non-terminal residue" evidence="2">
    <location>
        <position position="434"/>
    </location>
</feature>
<dbReference type="AlphaFoldDB" id="A0A061HIE7"/>
<organism evidence="2">
    <name type="scientific">Blumeria graminis f. sp. tritici 96224</name>
    <dbReference type="NCBI Taxonomy" id="1268274"/>
    <lineage>
        <taxon>Eukaryota</taxon>
        <taxon>Fungi</taxon>
        <taxon>Dikarya</taxon>
        <taxon>Ascomycota</taxon>
        <taxon>Pezizomycotina</taxon>
        <taxon>Leotiomycetes</taxon>
        <taxon>Erysiphales</taxon>
        <taxon>Erysiphaceae</taxon>
        <taxon>Blumeria</taxon>
    </lineage>
</organism>
<evidence type="ECO:0000313" key="3">
    <source>
        <dbReference type="Proteomes" id="UP000053110"/>
    </source>
</evidence>
<reference evidence="3" key="1">
    <citation type="journal article" date="2013" name="Nat. Genet.">
        <title>The wheat powdery mildew genome shows the unique evolution of an obligate biotroph.</title>
        <authorList>
            <person name="Wicker T."/>
            <person name="Oberhaensli S."/>
            <person name="Parlange F."/>
            <person name="Buchmann J.P."/>
            <person name="Shatalina M."/>
            <person name="Roffler S."/>
            <person name="Ben-David R."/>
            <person name="Dolezel J."/>
            <person name="Simkova H."/>
            <person name="Schulze-Lefert P."/>
            <person name="Spanu P.D."/>
            <person name="Bruggmann R."/>
            <person name="Amselem J."/>
            <person name="Quesneville H."/>
            <person name="Ver Loren van Themaat E."/>
            <person name="Paape T."/>
            <person name="Shimizu K.K."/>
            <person name="Keller B."/>
        </authorList>
    </citation>
    <scope>NUCLEOTIDE SEQUENCE [LARGE SCALE GENOMIC DNA]</scope>
    <source>
        <strain evidence="3">96224</strain>
    </source>
</reference>
<proteinExistence type="predicted"/>
<dbReference type="EMBL" id="UIGY01000039">
    <property type="protein sequence ID" value="SUZ09073.1"/>
    <property type="molecule type" value="Genomic_DNA"/>
</dbReference>
<sequence>MWMTSSLSDVPNGLHGLNFYNDATLAIATLPIAPNGYMCSDTIFTKEYSEKTALIAREKLRNQKPRSKFPALLDDTHLFGPNDDNLYLWPQGRSDKKSLSINVVEGFIPQYRAVIDSCGSLKGIVKAIVPNVPATPVTYEKCMEVHTSLDSSSPIADKDDRYKQIGFSCDHKFIELSEIMSVVEKQCHLLKLKKSHPQLTNDLHSYRGKSFSATNLWGSYLKGKSRIRSSTGQFGTCQVVFSSLCHLEGVILRHGKDKEEIVCSRIWALKQQPGIFSEEHPLNANDENVKDYKKLYSCRGRTFLRKTIMNHISEGRRILSEPSHRGSQFPLLYNKSLWLWPMRLPEIFKIDGSKLDFFMVGFNLDKSYRGIYYASKGSWSKIKPKKCHNSYFLEKSFFLASFGSDLYQQMLKDYPHRVKQPDQKVTPSIKLEYV</sequence>
<evidence type="ECO:0000313" key="1">
    <source>
        <dbReference type="EMBL" id="EPQ65965.1"/>
    </source>
</evidence>